<dbReference type="EMBL" id="JAHWXT010000003">
    <property type="protein sequence ID" value="MCF0264781.1"/>
    <property type="molecule type" value="Genomic_DNA"/>
</dbReference>
<accession>A0A8X8GHH6</accession>
<feature type="chain" id="PRO_5036445803" evidence="1">
    <location>
        <begin position="22"/>
        <end position="256"/>
    </location>
</feature>
<feature type="signal peptide" evidence="1">
    <location>
        <begin position="1"/>
        <end position="21"/>
    </location>
</feature>
<keyword evidence="1" id="KW-0732">Signal</keyword>
<proteinExistence type="predicted"/>
<dbReference type="NCBIfam" id="TIGR02001">
    <property type="entry name" value="gcw_chp"/>
    <property type="match status" value="1"/>
</dbReference>
<dbReference type="InterPro" id="IPR010239">
    <property type="entry name" value="CHP02001"/>
</dbReference>
<name>A0A8X8GHH6_ACIGI</name>
<organism evidence="2 3">
    <name type="scientific">Acinetobacter guillouiae</name>
    <name type="common">Acinetobacter genomosp. 11</name>
    <dbReference type="NCBI Taxonomy" id="106649"/>
    <lineage>
        <taxon>Bacteria</taxon>
        <taxon>Pseudomonadati</taxon>
        <taxon>Pseudomonadota</taxon>
        <taxon>Gammaproteobacteria</taxon>
        <taxon>Moraxellales</taxon>
        <taxon>Moraxellaceae</taxon>
        <taxon>Acinetobacter</taxon>
    </lineage>
</organism>
<dbReference type="RefSeq" id="WP_234623315.1">
    <property type="nucleotide sequence ID" value="NZ_JAHWXT010000003.1"/>
</dbReference>
<evidence type="ECO:0000256" key="1">
    <source>
        <dbReference type="SAM" id="SignalP"/>
    </source>
</evidence>
<dbReference type="Pfam" id="PF09694">
    <property type="entry name" value="Gcw_chp"/>
    <property type="match status" value="1"/>
</dbReference>
<gene>
    <name evidence="2" type="ORF">KW868_09940</name>
</gene>
<dbReference type="Proteomes" id="UP000887320">
    <property type="component" value="Unassembled WGS sequence"/>
</dbReference>
<protein>
    <submittedName>
        <fullName evidence="2">TorF family putative porin</fullName>
    </submittedName>
</protein>
<sequence length="256" mass="27888">MIKPVILSVMLTTMATHSAVATETGHSSGLSLSGSAALTTDYRFRGLSQSRNDPAVQGTFVLSHDSGLYGGIFAANTDFGGSTSPHFEFTSYIGYNTALNWSEKVKPTLDLSYNRFSYPGWSDWAWHEFSARLTIDNVFLVKDSLLTNINYSDDYIGFAGDAWNFTLGYSVPLAETGFGLTSSIGYSFIQDKGALIDVDADNYVDWKLGVNYQFKTLEGLTAELSAVGTNLNTDQLSKSEKRTVANGAIFSLTKAF</sequence>
<evidence type="ECO:0000313" key="2">
    <source>
        <dbReference type="EMBL" id="MCF0264781.1"/>
    </source>
</evidence>
<comment type="caution">
    <text evidence="2">The sequence shown here is derived from an EMBL/GenBank/DDBJ whole genome shotgun (WGS) entry which is preliminary data.</text>
</comment>
<dbReference type="AlphaFoldDB" id="A0A8X8GHH6"/>
<reference evidence="2" key="1">
    <citation type="submission" date="2021-07" db="EMBL/GenBank/DDBJ databases">
        <authorList>
            <person name="Fernandez M."/>
            <person name="Pereira P."/>
            <person name="Torres Tejerizo G.A."/>
            <person name="Gonzalez P."/>
            <person name="Agostini E."/>
        </authorList>
    </citation>
    <scope>NUCLEOTIDE SEQUENCE</scope>
    <source>
        <strain evidence="2">SFC 500-1A</strain>
    </source>
</reference>
<evidence type="ECO:0000313" key="3">
    <source>
        <dbReference type="Proteomes" id="UP000887320"/>
    </source>
</evidence>